<feature type="chain" id="PRO_5029559473" evidence="2">
    <location>
        <begin position="18"/>
        <end position="104"/>
    </location>
</feature>
<evidence type="ECO:0000256" key="1">
    <source>
        <dbReference type="SAM" id="Phobius"/>
    </source>
</evidence>
<feature type="signal peptide" evidence="2">
    <location>
        <begin position="1"/>
        <end position="17"/>
    </location>
</feature>
<protein>
    <submittedName>
        <fullName evidence="3">Uncharacterized protein</fullName>
    </submittedName>
</protein>
<sequence>MKRELILCFFLCYLVNSFPSCNSEADSTPYPQNSAPVFKNAQGGWDEAVTDLTVHRRGKAIYGGANLIPKKPAKNGAQSSLIRPASALISFTFIIGSVIIFLSH</sequence>
<keyword evidence="1" id="KW-1133">Transmembrane helix</keyword>
<name>A0A7N0V4J9_KALFE</name>
<feature type="transmembrane region" description="Helical" evidence="1">
    <location>
        <begin position="81"/>
        <end position="102"/>
    </location>
</feature>
<keyword evidence="4" id="KW-1185">Reference proteome</keyword>
<reference evidence="3" key="1">
    <citation type="submission" date="2021-01" db="UniProtKB">
        <authorList>
            <consortium name="EnsemblPlants"/>
        </authorList>
    </citation>
    <scope>IDENTIFICATION</scope>
</reference>
<proteinExistence type="predicted"/>
<dbReference type="EnsemblPlants" id="Kaladp0101s0175.1.v1.1">
    <property type="protein sequence ID" value="Kaladp0101s0175.1.v1.1"/>
    <property type="gene ID" value="Kaladp0101s0175.v1.1"/>
</dbReference>
<evidence type="ECO:0000256" key="2">
    <source>
        <dbReference type="SAM" id="SignalP"/>
    </source>
</evidence>
<dbReference type="Proteomes" id="UP000594263">
    <property type="component" value="Unplaced"/>
</dbReference>
<keyword evidence="1" id="KW-0812">Transmembrane</keyword>
<accession>A0A7N0V4J9</accession>
<dbReference type="Gramene" id="Kaladp0101s0175.1.v1.1">
    <property type="protein sequence ID" value="Kaladp0101s0175.1.v1.1"/>
    <property type="gene ID" value="Kaladp0101s0175.v1.1"/>
</dbReference>
<keyword evidence="2" id="KW-0732">Signal</keyword>
<dbReference type="AlphaFoldDB" id="A0A7N0V4J9"/>
<keyword evidence="1" id="KW-0472">Membrane</keyword>
<organism evidence="3 4">
    <name type="scientific">Kalanchoe fedtschenkoi</name>
    <name type="common">Lavender scallops</name>
    <name type="synonym">South American air plant</name>
    <dbReference type="NCBI Taxonomy" id="63787"/>
    <lineage>
        <taxon>Eukaryota</taxon>
        <taxon>Viridiplantae</taxon>
        <taxon>Streptophyta</taxon>
        <taxon>Embryophyta</taxon>
        <taxon>Tracheophyta</taxon>
        <taxon>Spermatophyta</taxon>
        <taxon>Magnoliopsida</taxon>
        <taxon>eudicotyledons</taxon>
        <taxon>Gunneridae</taxon>
        <taxon>Pentapetalae</taxon>
        <taxon>Saxifragales</taxon>
        <taxon>Crassulaceae</taxon>
        <taxon>Kalanchoe</taxon>
    </lineage>
</organism>
<evidence type="ECO:0000313" key="3">
    <source>
        <dbReference type="EnsemblPlants" id="Kaladp0101s0175.1.v1.1"/>
    </source>
</evidence>
<evidence type="ECO:0000313" key="4">
    <source>
        <dbReference type="Proteomes" id="UP000594263"/>
    </source>
</evidence>